<proteinExistence type="predicted"/>
<keyword evidence="3" id="KW-1185">Reference proteome</keyword>
<dbReference type="Proteomes" id="UP001243717">
    <property type="component" value="Unassembled WGS sequence"/>
</dbReference>
<evidence type="ECO:0000259" key="1">
    <source>
        <dbReference type="Pfam" id="PF16798"/>
    </source>
</evidence>
<protein>
    <submittedName>
        <fullName evidence="2">DUF5069 domain-containing protein</fullName>
    </submittedName>
</protein>
<dbReference type="Pfam" id="PF16798">
    <property type="entry name" value="DUF5069"/>
    <property type="match status" value="1"/>
</dbReference>
<evidence type="ECO:0000313" key="3">
    <source>
        <dbReference type="Proteomes" id="UP001243717"/>
    </source>
</evidence>
<name>A0ABU1AGW7_9BACT</name>
<accession>A0ABU1AGW7</accession>
<comment type="caution">
    <text evidence="2">The sequence shown here is derived from an EMBL/GenBank/DDBJ whole genome shotgun (WGS) entry which is preliminary data.</text>
</comment>
<dbReference type="InterPro" id="IPR031849">
    <property type="entry name" value="DUF5069"/>
</dbReference>
<gene>
    <name evidence="2" type="ORF">QEH59_00400</name>
</gene>
<feature type="domain" description="DUF5069" evidence="1">
    <location>
        <begin position="6"/>
        <end position="140"/>
    </location>
</feature>
<organism evidence="2 3">
    <name type="scientific">Thalassobacterium sedimentorum</name>
    <dbReference type="NCBI Taxonomy" id="3041258"/>
    <lineage>
        <taxon>Bacteria</taxon>
        <taxon>Pseudomonadati</taxon>
        <taxon>Verrucomicrobiota</taxon>
        <taxon>Opitutia</taxon>
        <taxon>Puniceicoccales</taxon>
        <taxon>Coraliomargaritaceae</taxon>
        <taxon>Thalassobacterium</taxon>
    </lineage>
</organism>
<dbReference type="EMBL" id="JARXIC010000001">
    <property type="protein sequence ID" value="MDQ8192863.1"/>
    <property type="molecule type" value="Genomic_DNA"/>
</dbReference>
<evidence type="ECO:0000313" key="2">
    <source>
        <dbReference type="EMBL" id="MDQ8192863.1"/>
    </source>
</evidence>
<dbReference type="RefSeq" id="WP_308983373.1">
    <property type="nucleotide sequence ID" value="NZ_JARXIC010000001.1"/>
</dbReference>
<sequence length="146" mass="16949">MTQATQKPLSPYSEIRGMLYFPRMLDKIRKHAASQLHDDFHKSLGVALDGRCCAYLRVAYPDLVKRTLEGDSDEAIFDWCQENGRQLDEVDVFIWNEYARKIGWNDARSEALKGYKSDSGIRHREDIHTMFDYMEVDEGRDGIQIA</sequence>
<reference evidence="2 3" key="1">
    <citation type="submission" date="2023-04" db="EMBL/GenBank/DDBJ databases">
        <title>A novel bacteria isolated from coastal sediment.</title>
        <authorList>
            <person name="Liu X.-J."/>
            <person name="Du Z.-J."/>
        </authorList>
    </citation>
    <scope>NUCLEOTIDE SEQUENCE [LARGE SCALE GENOMIC DNA]</scope>
    <source>
        <strain evidence="2 3">SDUM461004</strain>
    </source>
</reference>